<keyword evidence="2" id="KW-0560">Oxidoreductase</keyword>
<evidence type="ECO:0000313" key="4">
    <source>
        <dbReference type="EMBL" id="EEK16134.1"/>
    </source>
</evidence>
<dbReference type="Proteomes" id="UP000003303">
    <property type="component" value="Unassembled WGS sequence"/>
</dbReference>
<protein>
    <submittedName>
        <fullName evidence="4">Nitroreductase family protein</fullName>
    </submittedName>
</protein>
<dbReference type="OrthoDB" id="9809288at2"/>
<sequence length="182" mass="20540">MKAEDLYALYRERQSDRKFADRPVPQEVLERILHNAMLAPSATNQQPWSIVAVSEPETVQRVGQAVIKGVTNMNKFALEAPAHLLIVAERGRWIARMGSRVMGVDYRPIDLGILAAHIVLAAQAEGVGSCILGWINDTALRKELGIPSNRQVVLDILLGYSEQPTREKKRKRPDEVIHWNQW</sequence>
<evidence type="ECO:0000259" key="3">
    <source>
        <dbReference type="Pfam" id="PF00881"/>
    </source>
</evidence>
<dbReference type="SUPFAM" id="SSF55469">
    <property type="entry name" value="FMN-dependent nitroreductase-like"/>
    <property type="match status" value="1"/>
</dbReference>
<evidence type="ECO:0000313" key="5">
    <source>
        <dbReference type="Proteomes" id="UP000003303"/>
    </source>
</evidence>
<dbReference type="PANTHER" id="PTHR43673">
    <property type="entry name" value="NAD(P)H NITROREDUCTASE YDGI-RELATED"/>
    <property type="match status" value="1"/>
</dbReference>
<proteinExistence type="inferred from homology"/>
<dbReference type="Pfam" id="PF00881">
    <property type="entry name" value="Nitroreductase"/>
    <property type="match status" value="1"/>
</dbReference>
<dbReference type="eggNOG" id="COG0778">
    <property type="taxonomic scope" value="Bacteria"/>
</dbReference>
<comment type="similarity">
    <text evidence="1">Belongs to the nitroreductase family.</text>
</comment>
<reference evidence="4 5" key="1">
    <citation type="submission" date="2009-04" db="EMBL/GenBank/DDBJ databases">
        <authorList>
            <person name="Sebastian Y."/>
            <person name="Madupu R."/>
            <person name="Durkin A.S."/>
            <person name="Torralba M."/>
            <person name="Methe B."/>
            <person name="Sutton G.G."/>
            <person name="Strausberg R.L."/>
            <person name="Nelson K.E."/>
        </authorList>
    </citation>
    <scope>NUCLEOTIDE SEQUENCE [LARGE SCALE GENOMIC DNA]</scope>
    <source>
        <strain evidence="4 5">60-3</strain>
    </source>
</reference>
<evidence type="ECO:0000256" key="1">
    <source>
        <dbReference type="ARBA" id="ARBA00007118"/>
    </source>
</evidence>
<comment type="caution">
    <text evidence="4">The sequence shown here is derived from an EMBL/GenBank/DDBJ whole genome shotgun (WGS) entry which is preliminary data.</text>
</comment>
<accession>C2MDU7</accession>
<name>C2MDU7_9PORP</name>
<gene>
    <name evidence="4" type="ORF">PORUE0001_1379</name>
</gene>
<dbReference type="InterPro" id="IPR029479">
    <property type="entry name" value="Nitroreductase"/>
</dbReference>
<dbReference type="AlphaFoldDB" id="C2MDU7"/>
<keyword evidence="5" id="KW-1185">Reference proteome</keyword>
<dbReference type="InterPro" id="IPR000415">
    <property type="entry name" value="Nitroreductase-like"/>
</dbReference>
<dbReference type="EMBL" id="ACLR01000214">
    <property type="protein sequence ID" value="EEK16134.1"/>
    <property type="molecule type" value="Genomic_DNA"/>
</dbReference>
<dbReference type="GO" id="GO:0016491">
    <property type="term" value="F:oxidoreductase activity"/>
    <property type="evidence" value="ECO:0007669"/>
    <property type="project" value="UniProtKB-KW"/>
</dbReference>
<evidence type="ECO:0000256" key="2">
    <source>
        <dbReference type="ARBA" id="ARBA00023002"/>
    </source>
</evidence>
<dbReference type="RefSeq" id="WP_007366051.1">
    <property type="nucleotide sequence ID" value="NZ_ACLR01000214.1"/>
</dbReference>
<organism evidence="4 5">
    <name type="scientific">Porphyromonas uenonis 60-3</name>
    <dbReference type="NCBI Taxonomy" id="596327"/>
    <lineage>
        <taxon>Bacteria</taxon>
        <taxon>Pseudomonadati</taxon>
        <taxon>Bacteroidota</taxon>
        <taxon>Bacteroidia</taxon>
        <taxon>Bacteroidales</taxon>
        <taxon>Porphyromonadaceae</taxon>
        <taxon>Porphyromonas</taxon>
    </lineage>
</organism>
<dbReference type="PANTHER" id="PTHR43673:SF10">
    <property type="entry name" value="NADH DEHYDROGENASE_NAD(P)H NITROREDUCTASE XCC3605-RELATED"/>
    <property type="match status" value="1"/>
</dbReference>
<dbReference type="Gene3D" id="3.40.109.10">
    <property type="entry name" value="NADH Oxidase"/>
    <property type="match status" value="1"/>
</dbReference>
<dbReference type="STRING" id="596327.PORUE0001_1379"/>
<feature type="domain" description="Nitroreductase" evidence="3">
    <location>
        <begin position="11"/>
        <end position="160"/>
    </location>
</feature>